<dbReference type="SUPFAM" id="SSF82866">
    <property type="entry name" value="Multidrug efflux transporter AcrB transmembrane domain"/>
    <property type="match status" value="1"/>
</dbReference>
<proteinExistence type="predicted"/>
<dbReference type="PANTHER" id="PTHR35813:SF1">
    <property type="entry name" value="INNER MEMBRANE PROTEIN YBAN"/>
    <property type="match status" value="1"/>
</dbReference>
<dbReference type="AlphaFoldDB" id="A0A447I9E3"/>
<dbReference type="EMBL" id="UZWD01000020">
    <property type="protein sequence ID" value="VDS04161.1"/>
    <property type="molecule type" value="Genomic_DNA"/>
</dbReference>
<dbReference type="Proteomes" id="UP000268844">
    <property type="component" value="Unassembled WGS sequence"/>
</dbReference>
<dbReference type="InterPro" id="IPR007401">
    <property type="entry name" value="DUF454"/>
</dbReference>
<dbReference type="Pfam" id="PF04304">
    <property type="entry name" value="DUF454"/>
    <property type="match status" value="1"/>
</dbReference>
<keyword evidence="1" id="KW-1133">Transmembrane helix</keyword>
<keyword evidence="1" id="KW-0812">Transmembrane</keyword>
<dbReference type="PANTHER" id="PTHR35813">
    <property type="entry name" value="INNER MEMBRANE PROTEIN YBAN"/>
    <property type="match status" value="1"/>
</dbReference>
<name>A0A447I9E3_9HYPH</name>
<evidence type="ECO:0000313" key="3">
    <source>
        <dbReference type="Proteomes" id="UP000268844"/>
    </source>
</evidence>
<reference evidence="2 3" key="1">
    <citation type="submission" date="2018-12" db="EMBL/GenBank/DDBJ databases">
        <authorList>
            <person name="Criscuolo A."/>
        </authorList>
    </citation>
    <scope>NUCLEOTIDE SEQUENCE [LARGE SCALE GENOMIC DNA]</scope>
    <source>
        <strain evidence="2">ACIP1116281</strain>
    </source>
</reference>
<dbReference type="GO" id="GO:0005886">
    <property type="term" value="C:plasma membrane"/>
    <property type="evidence" value="ECO:0007669"/>
    <property type="project" value="TreeGrafter"/>
</dbReference>
<keyword evidence="1" id="KW-0472">Membrane</keyword>
<feature type="transmembrane region" description="Helical" evidence="1">
    <location>
        <begin position="85"/>
        <end position="103"/>
    </location>
</feature>
<keyword evidence="3" id="KW-1185">Reference proteome</keyword>
<dbReference type="OrthoDB" id="9816293at2"/>
<evidence type="ECO:0000256" key="1">
    <source>
        <dbReference type="SAM" id="Phobius"/>
    </source>
</evidence>
<sequence>MNTAPPKRRPLSPLKRHMLTALGMVMLGLGALGAVLPLLPTTPFLLAAAACFSRSFPRLERWLLNHKRLGPPLRAWRQSGAISRRAKAMAVGAMLVSYAIFLVTTDVSLALQALVAVVMSCCSTFILSRPNADAIGPEALPQSR</sequence>
<accession>A0A447I9E3</accession>
<protein>
    <submittedName>
        <fullName evidence="2">Inner membrane protein YbaN</fullName>
    </submittedName>
</protein>
<organism evidence="2 3">
    <name type="scientific">Devosia equisanguinis</name>
    <dbReference type="NCBI Taxonomy" id="2490941"/>
    <lineage>
        <taxon>Bacteria</taxon>
        <taxon>Pseudomonadati</taxon>
        <taxon>Pseudomonadota</taxon>
        <taxon>Alphaproteobacteria</taxon>
        <taxon>Hyphomicrobiales</taxon>
        <taxon>Devosiaceae</taxon>
        <taxon>Devosia</taxon>
    </lineage>
</organism>
<gene>
    <name evidence="2" type="primary">ybaN_1</name>
    <name evidence="2" type="ORF">DEVEQU_01292</name>
</gene>
<dbReference type="PIRSF" id="PIRSF016789">
    <property type="entry name" value="DUF454"/>
    <property type="match status" value="1"/>
</dbReference>
<evidence type="ECO:0000313" key="2">
    <source>
        <dbReference type="EMBL" id="VDS04161.1"/>
    </source>
</evidence>
<dbReference type="RefSeq" id="WP_126149753.1">
    <property type="nucleotide sequence ID" value="NZ_JBHTMH010000001.1"/>
</dbReference>